<evidence type="ECO:0000256" key="1">
    <source>
        <dbReference type="SAM" id="Phobius"/>
    </source>
</evidence>
<dbReference type="OrthoDB" id="5342924at2759"/>
<keyword evidence="1" id="KW-1133">Transmembrane helix</keyword>
<protein>
    <submittedName>
        <fullName evidence="2">Uncharacterized protein</fullName>
    </submittedName>
</protein>
<dbReference type="AlphaFoldDB" id="A0A8H6ANT9"/>
<accession>A0A8H6ANT9</accession>
<sequence length="311" mass="34035">MSWVNLHDFNNSSSIGTVLKLPNNHGSKGRNRVVPCAVDARWISTELSIETTTSQSVFGNFGSLGAFSGLGSLISDANGNHSPDLTSVVSDMVKIDLEWAQYTSLVTPIDHKYPSSVDVLIDSTISMPNATSIEVLLEQRLDGHGGSSYPVIRFAAPDLFNDSTPKTTIQAFISILLGILVTEALARHAPVDTTSWSVSSEPDTNICTQMVYKFGYAPFELSCDSHPTSSWKFDFWRRGYSYGIKNSTTRLALATLLTHALMALIFIVYLCFTGWTTKLWGSIGELVALAPVPRRTKGFRGTNAKINRTKT</sequence>
<keyword evidence="1" id="KW-0472">Membrane</keyword>
<gene>
    <name evidence="2" type="ORF">Bfra_009322</name>
</gene>
<dbReference type="GeneID" id="59263358"/>
<keyword evidence="3" id="KW-1185">Reference proteome</keyword>
<reference evidence="2 3" key="1">
    <citation type="journal article" date="2020" name="Phytopathology">
        <title>A high-quality genome resource of Botrytis fragariae, a new and rapidly spreading fungal pathogen causing strawberry gray mold in the U.S.A.</title>
        <authorList>
            <person name="Wu Y."/>
            <person name="Saski C.A."/>
            <person name="Schnabel G."/>
            <person name="Xiao S."/>
            <person name="Hu M."/>
        </authorList>
    </citation>
    <scope>NUCLEOTIDE SEQUENCE [LARGE SCALE GENOMIC DNA]</scope>
    <source>
        <strain evidence="2 3">BVB16</strain>
    </source>
</reference>
<comment type="caution">
    <text evidence="2">The sequence shown here is derived from an EMBL/GenBank/DDBJ whole genome shotgun (WGS) entry which is preliminary data.</text>
</comment>
<dbReference type="Proteomes" id="UP000531561">
    <property type="component" value="Unassembled WGS sequence"/>
</dbReference>
<dbReference type="EMBL" id="JABFCT010000013">
    <property type="protein sequence ID" value="KAF5870769.1"/>
    <property type="molecule type" value="Genomic_DNA"/>
</dbReference>
<dbReference type="RefSeq" id="XP_037189716.1">
    <property type="nucleotide sequence ID" value="XM_037339666.1"/>
</dbReference>
<organism evidence="2 3">
    <name type="scientific">Botrytis fragariae</name>
    <dbReference type="NCBI Taxonomy" id="1964551"/>
    <lineage>
        <taxon>Eukaryota</taxon>
        <taxon>Fungi</taxon>
        <taxon>Dikarya</taxon>
        <taxon>Ascomycota</taxon>
        <taxon>Pezizomycotina</taxon>
        <taxon>Leotiomycetes</taxon>
        <taxon>Helotiales</taxon>
        <taxon>Sclerotiniaceae</taxon>
        <taxon>Botrytis</taxon>
    </lineage>
</organism>
<proteinExistence type="predicted"/>
<keyword evidence="1" id="KW-0812">Transmembrane</keyword>
<evidence type="ECO:0000313" key="3">
    <source>
        <dbReference type="Proteomes" id="UP000531561"/>
    </source>
</evidence>
<feature type="transmembrane region" description="Helical" evidence="1">
    <location>
        <begin position="251"/>
        <end position="272"/>
    </location>
</feature>
<evidence type="ECO:0000313" key="2">
    <source>
        <dbReference type="EMBL" id="KAF5870769.1"/>
    </source>
</evidence>
<name>A0A8H6ANT9_9HELO</name>